<dbReference type="EMBL" id="CP015220">
    <property type="protein sequence ID" value="AMY21487.1"/>
    <property type="molecule type" value="Genomic_DNA"/>
</dbReference>
<dbReference type="GO" id="GO:0004467">
    <property type="term" value="F:long-chain fatty acid-CoA ligase activity"/>
    <property type="evidence" value="ECO:0007669"/>
    <property type="project" value="TreeGrafter"/>
</dbReference>
<evidence type="ECO:0000313" key="8">
    <source>
        <dbReference type="Proteomes" id="UP000076038"/>
    </source>
</evidence>
<evidence type="ECO:0000256" key="4">
    <source>
        <dbReference type="ARBA" id="ARBA00023098"/>
    </source>
</evidence>
<dbReference type="InterPro" id="IPR020845">
    <property type="entry name" value="AMP-binding_CS"/>
</dbReference>
<dbReference type="Pfam" id="PF23562">
    <property type="entry name" value="AMP-binding_C_3"/>
    <property type="match status" value="1"/>
</dbReference>
<organism evidence="7 8">
    <name type="scientific">Rhodococcoides fascians</name>
    <name type="common">Rhodococcus fascians</name>
    <dbReference type="NCBI Taxonomy" id="1828"/>
    <lineage>
        <taxon>Bacteria</taxon>
        <taxon>Bacillati</taxon>
        <taxon>Actinomycetota</taxon>
        <taxon>Actinomycetes</taxon>
        <taxon>Mycobacteriales</taxon>
        <taxon>Nocardiaceae</taxon>
        <taxon>Rhodococcoides</taxon>
    </lineage>
</organism>
<proteinExistence type="inferred from homology"/>
<keyword evidence="3" id="KW-0276">Fatty acid metabolism</keyword>
<sequence>MREYSVPASFTIPDDASMADTVFRYEKEAPNLVPFQRLVNGTWTDVTAGQFAKEVTAVAKGLIASGIELGDRVAILSSTRYEWVVLDYAIWTAGGCTVAIYETSSPDQAQWILEDSATKLLIVETASHVSNLKDVTDGAADLREVLQIDGGAIDELTTRGAGVSDEDVHTRRHQVTAASPATLIYTSGTTGRPKGVQLTHANFYAEVQATQIALHDSMREGNRTLMFLPMAHVFARAVSFGSFESKVTVGHTSDVSTLVDQFAVFKPNFILSVPRVFEKVYNSAKQKAHDGGKGSIFDKAAATAIEWSEAQEKGGAGLVLNLKHTVFDKLVYSKLRAALGGNCDRAVSGGGPLGARLGHFFRGAGVPVYEGYGLTETSAAVTVNTTKEQRVGTVGKPIDGHAVKVAEDGELLLKGPVVFSGYWHNEKATAEAIVDGWFHTGDLGSIDQEGFVSITGRKKEIIVTAGGKNVAPAVLEDALRANAIISQCLVVGDAKPFIGALITLDPEAMPGWLERHNLAADIPFSELSKNADLVAEIDKAVAEANKKVSNPEQIKKYTILENDFTVETGELTPTMKLKRNIIHTERGSDIEAIYS</sequence>
<dbReference type="InterPro" id="IPR000873">
    <property type="entry name" value="AMP-dep_synth/lig_dom"/>
</dbReference>
<dbReference type="CDD" id="cd05907">
    <property type="entry name" value="VL_LC_FACS_like"/>
    <property type="match status" value="1"/>
</dbReference>
<dbReference type="SUPFAM" id="SSF56801">
    <property type="entry name" value="Acetyl-CoA synthetase-like"/>
    <property type="match status" value="1"/>
</dbReference>
<evidence type="ECO:0000313" key="7">
    <source>
        <dbReference type="EMBL" id="AMY21487.1"/>
    </source>
</evidence>
<feature type="domain" description="AMP-dependent synthetase/ligase" evidence="6">
    <location>
        <begin position="39"/>
        <end position="423"/>
    </location>
</feature>
<evidence type="ECO:0000259" key="6">
    <source>
        <dbReference type="Pfam" id="PF00501"/>
    </source>
</evidence>
<dbReference type="GO" id="GO:0016020">
    <property type="term" value="C:membrane"/>
    <property type="evidence" value="ECO:0007669"/>
    <property type="project" value="TreeGrafter"/>
</dbReference>
<dbReference type="PATRIC" id="fig|1653479.3.peg.161"/>
<dbReference type="Gene3D" id="3.40.50.12780">
    <property type="entry name" value="N-terminal domain of ligase-like"/>
    <property type="match status" value="1"/>
</dbReference>
<keyword evidence="2 7" id="KW-0436">Ligase</keyword>
<evidence type="ECO:0000256" key="5">
    <source>
        <dbReference type="ARBA" id="ARBA00032875"/>
    </source>
</evidence>
<dbReference type="PANTHER" id="PTHR43272:SF32">
    <property type="entry name" value="AMP-DEPENDENT SYNTHETASE_LIGASE DOMAIN-CONTAINING PROTEIN"/>
    <property type="match status" value="1"/>
</dbReference>
<accession>A0A143QGF9</accession>
<dbReference type="Proteomes" id="UP000076038">
    <property type="component" value="Chromosome"/>
</dbReference>
<dbReference type="PROSITE" id="PS00455">
    <property type="entry name" value="AMP_BINDING"/>
    <property type="match status" value="1"/>
</dbReference>
<reference evidence="7 8" key="1">
    <citation type="journal article" date="2016" name="Genome Announc.">
        <title>Complete Genome and Plasmid Sequences for Rhodococcus fascians D188 and Draft Sequences for Rhodococcus Isolates PBTS 1 and PBTS 2.</title>
        <authorList>
            <person name="Stamler R.A."/>
            <person name="Vereecke D."/>
            <person name="Zhang Y."/>
            <person name="Schilkey F."/>
            <person name="Devitt N."/>
            <person name="Randall J.J."/>
        </authorList>
    </citation>
    <scope>NUCLEOTIDE SEQUENCE [LARGE SCALE GENOMIC DNA]</scope>
    <source>
        <strain evidence="7 8">PBTS2</strain>
    </source>
</reference>
<dbReference type="AlphaFoldDB" id="A0A143QGF9"/>
<keyword evidence="4" id="KW-0443">Lipid metabolism</keyword>
<keyword evidence="8" id="KW-1185">Reference proteome</keyword>
<dbReference type="PANTHER" id="PTHR43272">
    <property type="entry name" value="LONG-CHAIN-FATTY-ACID--COA LIGASE"/>
    <property type="match status" value="1"/>
</dbReference>
<evidence type="ECO:0000256" key="2">
    <source>
        <dbReference type="ARBA" id="ARBA00022598"/>
    </source>
</evidence>
<comment type="similarity">
    <text evidence="1">Belongs to the ATP-dependent AMP-binding enzyme family.</text>
</comment>
<dbReference type="RefSeq" id="WP_048315859.1">
    <property type="nucleotide sequence ID" value="NZ_CP015220.1"/>
</dbReference>
<protein>
    <recommendedName>
        <fullName evidence="5">Acyl-CoA synthetase</fullName>
    </recommendedName>
</protein>
<evidence type="ECO:0000256" key="3">
    <source>
        <dbReference type="ARBA" id="ARBA00022832"/>
    </source>
</evidence>
<name>A0A143QGF9_RHOFA</name>
<dbReference type="KEGG" id="rhs:A3Q41_00162"/>
<evidence type="ECO:0000256" key="1">
    <source>
        <dbReference type="ARBA" id="ARBA00006432"/>
    </source>
</evidence>
<gene>
    <name evidence="7" type="ORF">A3Q41_00162</name>
</gene>
<reference evidence="8" key="2">
    <citation type="submission" date="2016-04" db="EMBL/GenBank/DDBJ databases">
        <title>Complete Genome and Plasmid Sequences for Rhodococcus fascians D188 and Draft Sequences for Rhodococcus spp. Isolates PBTS 1 and PBTS 2.</title>
        <authorList>
            <person name="Stamer R."/>
            <person name="Vereecke D."/>
            <person name="Zhang Y."/>
            <person name="Schilkey F."/>
            <person name="Devitt N."/>
            <person name="Randall J."/>
        </authorList>
    </citation>
    <scope>NUCLEOTIDE SEQUENCE [LARGE SCALE GENOMIC DNA]</scope>
    <source>
        <strain evidence="8">PBTS2</strain>
    </source>
</reference>
<dbReference type="InterPro" id="IPR042099">
    <property type="entry name" value="ANL_N_sf"/>
</dbReference>
<dbReference type="Pfam" id="PF00501">
    <property type="entry name" value="AMP-binding"/>
    <property type="match status" value="1"/>
</dbReference>